<organism evidence="3 4">
    <name type="scientific">Paramuricea clavata</name>
    <name type="common">Red gorgonian</name>
    <name type="synonym">Violescent sea-whip</name>
    <dbReference type="NCBI Taxonomy" id="317549"/>
    <lineage>
        <taxon>Eukaryota</taxon>
        <taxon>Metazoa</taxon>
        <taxon>Cnidaria</taxon>
        <taxon>Anthozoa</taxon>
        <taxon>Octocorallia</taxon>
        <taxon>Malacalcyonacea</taxon>
        <taxon>Plexauridae</taxon>
        <taxon>Paramuricea</taxon>
    </lineage>
</organism>
<feature type="region of interest" description="Disordered" evidence="1">
    <location>
        <begin position="234"/>
        <end position="285"/>
    </location>
</feature>
<dbReference type="Proteomes" id="UP001152795">
    <property type="component" value="Unassembled WGS sequence"/>
</dbReference>
<feature type="domain" description="STING ligand-binding" evidence="2">
    <location>
        <begin position="29"/>
        <end position="199"/>
    </location>
</feature>
<accession>A0A7D9EUD2</accession>
<dbReference type="GO" id="GO:0032481">
    <property type="term" value="P:positive regulation of type I interferon production"/>
    <property type="evidence" value="ECO:0007669"/>
    <property type="project" value="InterPro"/>
</dbReference>
<reference evidence="3" key="1">
    <citation type="submission" date="2020-04" db="EMBL/GenBank/DDBJ databases">
        <authorList>
            <person name="Alioto T."/>
            <person name="Alioto T."/>
            <person name="Gomez Garrido J."/>
        </authorList>
    </citation>
    <scope>NUCLEOTIDE SEQUENCE</scope>
    <source>
        <strain evidence="3">A484AB</strain>
    </source>
</reference>
<sequence>MQLLHLNTQSQVRNSAILEEKEMSPGYILAWSYYYNYLTPALQKFKETISRPFPDQFKSVKLSLNKLLLLIPLDCYTTDNLEEADGNIEKIFDAGNEQAHFRFSVYRFKELHEPKYFAIQYVKQPLKTLREISKLENVKGVKKQNREEEVKLLYNTLIDILKEPPDQDITGMCEVIPMPISFESLQNGGLAKCLINKIQSLCDNQNDSGASTSENSLEMMNTANENQQIDEVQQVDHAPPNPIQSGQSIQDEQQEQEQEQQQQNDERPQRNNVQDAGYTSYCTTS</sequence>
<evidence type="ECO:0000313" key="3">
    <source>
        <dbReference type="EMBL" id="CAB4016622.1"/>
    </source>
</evidence>
<dbReference type="GO" id="GO:0016239">
    <property type="term" value="P:positive regulation of macroautophagy"/>
    <property type="evidence" value="ECO:0007669"/>
    <property type="project" value="TreeGrafter"/>
</dbReference>
<dbReference type="EMBL" id="CACRXK020009189">
    <property type="protein sequence ID" value="CAB4016622.1"/>
    <property type="molecule type" value="Genomic_DNA"/>
</dbReference>
<dbReference type="GO" id="GO:0061709">
    <property type="term" value="P:reticulophagy"/>
    <property type="evidence" value="ECO:0007669"/>
    <property type="project" value="TreeGrafter"/>
</dbReference>
<protein>
    <submittedName>
        <fullName evidence="3">Stimulator of interferon genes, partial</fullName>
    </submittedName>
</protein>
<dbReference type="GO" id="GO:0045087">
    <property type="term" value="P:innate immune response"/>
    <property type="evidence" value="ECO:0007669"/>
    <property type="project" value="TreeGrafter"/>
</dbReference>
<evidence type="ECO:0000259" key="2">
    <source>
        <dbReference type="Pfam" id="PF15009"/>
    </source>
</evidence>
<dbReference type="InterPro" id="IPR055432">
    <property type="entry name" value="STING_LBD"/>
</dbReference>
<dbReference type="AlphaFoldDB" id="A0A7D9EUD2"/>
<dbReference type="PANTHER" id="PTHR34339:SF1">
    <property type="entry name" value="STIMULATOR OF INTERFERON GENES PROTEIN"/>
    <property type="match status" value="1"/>
</dbReference>
<evidence type="ECO:0000313" key="4">
    <source>
        <dbReference type="Proteomes" id="UP001152795"/>
    </source>
</evidence>
<gene>
    <name evidence="3" type="ORF">PACLA_8A011835</name>
</gene>
<dbReference type="GO" id="GO:0005789">
    <property type="term" value="C:endoplasmic reticulum membrane"/>
    <property type="evidence" value="ECO:0007669"/>
    <property type="project" value="TreeGrafter"/>
</dbReference>
<dbReference type="GO" id="GO:0035438">
    <property type="term" value="F:cyclic-di-GMP binding"/>
    <property type="evidence" value="ECO:0007669"/>
    <property type="project" value="TreeGrafter"/>
</dbReference>
<dbReference type="GO" id="GO:0005776">
    <property type="term" value="C:autophagosome"/>
    <property type="evidence" value="ECO:0007669"/>
    <property type="project" value="TreeGrafter"/>
</dbReference>
<evidence type="ECO:0000256" key="1">
    <source>
        <dbReference type="SAM" id="MobiDB-lite"/>
    </source>
</evidence>
<dbReference type="GO" id="GO:0002218">
    <property type="term" value="P:activation of innate immune response"/>
    <property type="evidence" value="ECO:0007669"/>
    <property type="project" value="InterPro"/>
</dbReference>
<dbReference type="Gene3D" id="3.40.50.12100">
    <property type="entry name" value="Stimulator of interferon genes protein"/>
    <property type="match status" value="1"/>
</dbReference>
<dbReference type="InterPro" id="IPR029158">
    <property type="entry name" value="STING"/>
</dbReference>
<name>A0A7D9EUD2_PARCT</name>
<keyword evidence="4" id="KW-1185">Reference proteome</keyword>
<comment type="caution">
    <text evidence="3">The sequence shown here is derived from an EMBL/GenBank/DDBJ whole genome shotgun (WGS) entry which is preliminary data.</text>
</comment>
<dbReference type="Gene3D" id="1.20.5.5200">
    <property type="match status" value="1"/>
</dbReference>
<dbReference type="InterPro" id="IPR038623">
    <property type="entry name" value="STING_C_sf"/>
</dbReference>
<dbReference type="GO" id="GO:0000045">
    <property type="term" value="P:autophagosome assembly"/>
    <property type="evidence" value="ECO:0007669"/>
    <property type="project" value="TreeGrafter"/>
</dbReference>
<dbReference type="Pfam" id="PF15009">
    <property type="entry name" value="STING_LBD"/>
    <property type="match status" value="1"/>
</dbReference>
<proteinExistence type="predicted"/>
<dbReference type="GO" id="GO:0061507">
    <property type="term" value="F:2',3'-cyclic GMP-AMP binding"/>
    <property type="evidence" value="ECO:0007669"/>
    <property type="project" value="TreeGrafter"/>
</dbReference>
<dbReference type="PANTHER" id="PTHR34339">
    <property type="entry name" value="STIMULATOR OF INTERFERON GENES PROTEIN"/>
    <property type="match status" value="1"/>
</dbReference>